<dbReference type="InterPro" id="IPR036388">
    <property type="entry name" value="WH-like_DNA-bd_sf"/>
</dbReference>
<dbReference type="SMART" id="SM00345">
    <property type="entry name" value="HTH_GNTR"/>
    <property type="match status" value="1"/>
</dbReference>
<dbReference type="InterPro" id="IPR015424">
    <property type="entry name" value="PyrdxlP-dep_Trfase"/>
</dbReference>
<name>A0A839SYD2_9PROT</name>
<dbReference type="InterPro" id="IPR036390">
    <property type="entry name" value="WH_DNA-bd_sf"/>
</dbReference>
<organism evidence="7 8">
    <name type="scientific">Limibacillus halophilus</name>
    <dbReference type="NCBI Taxonomy" id="1579333"/>
    <lineage>
        <taxon>Bacteria</taxon>
        <taxon>Pseudomonadati</taxon>
        <taxon>Pseudomonadota</taxon>
        <taxon>Alphaproteobacteria</taxon>
        <taxon>Rhodospirillales</taxon>
        <taxon>Rhodovibrionaceae</taxon>
        <taxon>Limibacillus</taxon>
    </lineage>
</organism>
<dbReference type="InterPro" id="IPR000524">
    <property type="entry name" value="Tscrpt_reg_HTH_GntR"/>
</dbReference>
<dbReference type="Proteomes" id="UP000581135">
    <property type="component" value="Unassembled WGS sequence"/>
</dbReference>
<sequence length="507" mass="54805">MAKRVNAAPILQFDLGRYDGPVYQRLYLALREAVLEGRLPPGSRLPSSRALAEELACSRNTVVTAFDQLHAEGYLDRQVGAGSFVSKILPEELLVARPQPSNNARKAVAPRSLSPRGAVLAASRPLAAVAQARHRAFLPGLADPEHFPFDLWSKLLTRTWRRPPQSLFMHGHPAGLPALREALAAHLIRARNLDCTAEQIIITTGAQQALALAAQLLLSPGDEVWIEDPGYPGLRGPLTAAAAVGRPVAVDAEGLSVAAGRLRAPKARMAVVSPSHHYPLSVVMSLSRRLELLDWARQHTAWIIEDDYDSEYRYAGRPLAALQSLDSPQRGGAGRVLYIGSFSKTLFPSLRLGYLVVPADLAERFVAARHALDDHSSAITQPALAAFIGEGHFATHLRRMRKLYGERQAALLRIAGERLADLLEIKPDEAGLHLVAGLGAALTGRMNDQQAVAAAARAGISVDALSRYYLEAPARQGLLMGYAAVPEETMAGACDRLAKSLRESLRS</sequence>
<dbReference type="CDD" id="cd00609">
    <property type="entry name" value="AAT_like"/>
    <property type="match status" value="1"/>
</dbReference>
<keyword evidence="2" id="KW-0663">Pyridoxal phosphate</keyword>
<evidence type="ECO:0000256" key="1">
    <source>
        <dbReference type="ARBA" id="ARBA00005384"/>
    </source>
</evidence>
<keyword evidence="7" id="KW-0808">Transferase</keyword>
<feature type="domain" description="HTH gntR-type" evidence="6">
    <location>
        <begin position="20"/>
        <end position="88"/>
    </location>
</feature>
<keyword evidence="4" id="KW-0238">DNA-binding</keyword>
<keyword evidence="5" id="KW-0804">Transcription</keyword>
<dbReference type="PROSITE" id="PS50949">
    <property type="entry name" value="HTH_GNTR"/>
    <property type="match status" value="1"/>
</dbReference>
<proteinExistence type="inferred from homology"/>
<evidence type="ECO:0000313" key="8">
    <source>
        <dbReference type="Proteomes" id="UP000581135"/>
    </source>
</evidence>
<dbReference type="InterPro" id="IPR004839">
    <property type="entry name" value="Aminotransferase_I/II_large"/>
</dbReference>
<dbReference type="PANTHER" id="PTHR46577">
    <property type="entry name" value="HTH-TYPE TRANSCRIPTIONAL REGULATORY PROTEIN GABR"/>
    <property type="match status" value="1"/>
</dbReference>
<comment type="caution">
    <text evidence="7">The sequence shown here is derived from an EMBL/GenBank/DDBJ whole genome shotgun (WGS) entry which is preliminary data.</text>
</comment>
<dbReference type="SUPFAM" id="SSF53383">
    <property type="entry name" value="PLP-dependent transferases"/>
    <property type="match status" value="1"/>
</dbReference>
<dbReference type="InterPro" id="IPR015421">
    <property type="entry name" value="PyrdxlP-dep_Trfase_major"/>
</dbReference>
<accession>A0A839SYD2</accession>
<dbReference type="Gene3D" id="1.10.10.10">
    <property type="entry name" value="Winged helix-like DNA-binding domain superfamily/Winged helix DNA-binding domain"/>
    <property type="match status" value="1"/>
</dbReference>
<evidence type="ECO:0000256" key="3">
    <source>
        <dbReference type="ARBA" id="ARBA00023015"/>
    </source>
</evidence>
<dbReference type="InterPro" id="IPR051446">
    <property type="entry name" value="HTH_trans_reg/aminotransferase"/>
</dbReference>
<dbReference type="Pfam" id="PF00155">
    <property type="entry name" value="Aminotran_1_2"/>
    <property type="match status" value="1"/>
</dbReference>
<dbReference type="AlphaFoldDB" id="A0A839SYD2"/>
<evidence type="ECO:0000256" key="4">
    <source>
        <dbReference type="ARBA" id="ARBA00023125"/>
    </source>
</evidence>
<keyword evidence="7" id="KW-0032">Aminotransferase</keyword>
<evidence type="ECO:0000256" key="2">
    <source>
        <dbReference type="ARBA" id="ARBA00022898"/>
    </source>
</evidence>
<dbReference type="EMBL" id="JACHXA010000009">
    <property type="protein sequence ID" value="MBB3066566.1"/>
    <property type="molecule type" value="Genomic_DNA"/>
</dbReference>
<dbReference type="PRINTS" id="PR00035">
    <property type="entry name" value="HTHGNTR"/>
</dbReference>
<protein>
    <submittedName>
        <fullName evidence="7">GntR family transcriptional regulator/MocR family aminotransferase</fullName>
    </submittedName>
</protein>
<dbReference type="PANTHER" id="PTHR46577:SF1">
    <property type="entry name" value="HTH-TYPE TRANSCRIPTIONAL REGULATORY PROTEIN GABR"/>
    <property type="match status" value="1"/>
</dbReference>
<keyword evidence="3" id="KW-0805">Transcription regulation</keyword>
<dbReference type="GO" id="GO:0003700">
    <property type="term" value="F:DNA-binding transcription factor activity"/>
    <property type="evidence" value="ECO:0007669"/>
    <property type="project" value="InterPro"/>
</dbReference>
<dbReference type="Pfam" id="PF00392">
    <property type="entry name" value="GntR"/>
    <property type="match status" value="1"/>
</dbReference>
<dbReference type="GO" id="GO:0003677">
    <property type="term" value="F:DNA binding"/>
    <property type="evidence" value="ECO:0007669"/>
    <property type="project" value="UniProtKB-KW"/>
</dbReference>
<reference evidence="7 8" key="1">
    <citation type="submission" date="2020-08" db="EMBL/GenBank/DDBJ databases">
        <title>Genomic Encyclopedia of Type Strains, Phase III (KMG-III): the genomes of soil and plant-associated and newly described type strains.</title>
        <authorList>
            <person name="Whitman W."/>
        </authorList>
    </citation>
    <scope>NUCLEOTIDE SEQUENCE [LARGE SCALE GENOMIC DNA]</scope>
    <source>
        <strain evidence="7 8">CECT 8803</strain>
    </source>
</reference>
<dbReference type="GO" id="GO:0030170">
    <property type="term" value="F:pyridoxal phosphate binding"/>
    <property type="evidence" value="ECO:0007669"/>
    <property type="project" value="InterPro"/>
</dbReference>
<dbReference type="SUPFAM" id="SSF46785">
    <property type="entry name" value="Winged helix' DNA-binding domain"/>
    <property type="match status" value="1"/>
</dbReference>
<evidence type="ECO:0000259" key="6">
    <source>
        <dbReference type="PROSITE" id="PS50949"/>
    </source>
</evidence>
<evidence type="ECO:0000256" key="5">
    <source>
        <dbReference type="ARBA" id="ARBA00023163"/>
    </source>
</evidence>
<dbReference type="GO" id="GO:0008483">
    <property type="term" value="F:transaminase activity"/>
    <property type="evidence" value="ECO:0007669"/>
    <property type="project" value="UniProtKB-KW"/>
</dbReference>
<dbReference type="RefSeq" id="WP_183417398.1">
    <property type="nucleotide sequence ID" value="NZ_JACHXA010000009.1"/>
</dbReference>
<gene>
    <name evidence="7" type="ORF">FHR98_002874</name>
</gene>
<evidence type="ECO:0000313" key="7">
    <source>
        <dbReference type="EMBL" id="MBB3066566.1"/>
    </source>
</evidence>
<dbReference type="Gene3D" id="3.40.640.10">
    <property type="entry name" value="Type I PLP-dependent aspartate aminotransferase-like (Major domain)"/>
    <property type="match status" value="1"/>
</dbReference>
<keyword evidence="8" id="KW-1185">Reference proteome</keyword>
<comment type="similarity">
    <text evidence="1">In the C-terminal section; belongs to the class-I pyridoxal-phosphate-dependent aminotransferase family.</text>
</comment>
<dbReference type="CDD" id="cd07377">
    <property type="entry name" value="WHTH_GntR"/>
    <property type="match status" value="1"/>
</dbReference>